<evidence type="ECO:0000256" key="1">
    <source>
        <dbReference type="ARBA" id="ARBA00023015"/>
    </source>
</evidence>
<dbReference type="PANTHER" id="PTHR43214">
    <property type="entry name" value="TWO-COMPONENT RESPONSE REGULATOR"/>
    <property type="match status" value="1"/>
</dbReference>
<keyword evidence="6" id="KW-1185">Reference proteome</keyword>
<dbReference type="GO" id="GO:0006355">
    <property type="term" value="P:regulation of DNA-templated transcription"/>
    <property type="evidence" value="ECO:0007669"/>
    <property type="project" value="InterPro"/>
</dbReference>
<gene>
    <name evidence="5" type="ORF">SAMN05421867_106159</name>
</gene>
<dbReference type="Gene3D" id="1.10.10.10">
    <property type="entry name" value="Winged helix-like DNA-binding domain superfamily/Winged helix DNA-binding domain"/>
    <property type="match status" value="1"/>
</dbReference>
<dbReference type="InterPro" id="IPR036388">
    <property type="entry name" value="WH-like_DNA-bd_sf"/>
</dbReference>
<dbReference type="SUPFAM" id="SSF46894">
    <property type="entry name" value="C-terminal effector domain of the bipartite response regulators"/>
    <property type="match status" value="1"/>
</dbReference>
<dbReference type="RefSeq" id="WP_090032376.1">
    <property type="nucleotide sequence ID" value="NZ_BONM01000021.1"/>
</dbReference>
<feature type="domain" description="HTH luxR-type" evidence="4">
    <location>
        <begin position="180"/>
        <end position="229"/>
    </location>
</feature>
<reference evidence="5 6" key="1">
    <citation type="submission" date="2016-10" db="EMBL/GenBank/DDBJ databases">
        <authorList>
            <person name="de Groot N.N."/>
        </authorList>
    </citation>
    <scope>NUCLEOTIDE SEQUENCE [LARGE SCALE GENOMIC DNA]</scope>
    <source>
        <strain evidence="5 6">CGMCC 4.6945</strain>
    </source>
</reference>
<evidence type="ECO:0000259" key="4">
    <source>
        <dbReference type="SMART" id="SM00421"/>
    </source>
</evidence>
<keyword evidence="3" id="KW-0804">Transcription</keyword>
<dbReference type="InterPro" id="IPR016032">
    <property type="entry name" value="Sig_transdc_resp-reg_C-effctor"/>
</dbReference>
<dbReference type="EMBL" id="FOKA01000006">
    <property type="protein sequence ID" value="SFB07895.1"/>
    <property type="molecule type" value="Genomic_DNA"/>
</dbReference>
<keyword evidence="2" id="KW-0238">DNA-binding</keyword>
<evidence type="ECO:0000256" key="2">
    <source>
        <dbReference type="ARBA" id="ARBA00023125"/>
    </source>
</evidence>
<accession>A0A1I0Y3H1</accession>
<sequence>MGQGGGTPPPDDVESSAIRAAAERGSILRYDDGAALGARLEQEAAGARRIWSALPGGHYDVGTLRSSWDEDVALIRAGRGGPVIYQADSVRRPEVLRYLTEFAAAGAQVRVAVRVPHRIILFDRRTVAVAVAPDTLEPPYLVSTEPAVVHSFFQQFVTMWRSAQRVGTGPEDLLAESTVREILDIMAAGVTDEVAAKQLGLSTRTIRRRMAAVMTMLGARSRFEAGVKAVRSGWL</sequence>
<dbReference type="STRING" id="988821.SAMN05421867_106159"/>
<protein>
    <submittedName>
        <fullName evidence="5">Regulatory protein, luxR family</fullName>
    </submittedName>
</protein>
<dbReference type="Pfam" id="PF00196">
    <property type="entry name" value="GerE"/>
    <property type="match status" value="1"/>
</dbReference>
<dbReference type="SMART" id="SM00421">
    <property type="entry name" value="HTH_LUXR"/>
    <property type="match status" value="1"/>
</dbReference>
<organism evidence="5 6">
    <name type="scientific">Cellulomonas marina</name>
    <dbReference type="NCBI Taxonomy" id="988821"/>
    <lineage>
        <taxon>Bacteria</taxon>
        <taxon>Bacillati</taxon>
        <taxon>Actinomycetota</taxon>
        <taxon>Actinomycetes</taxon>
        <taxon>Micrococcales</taxon>
        <taxon>Cellulomonadaceae</taxon>
        <taxon>Cellulomonas</taxon>
    </lineage>
</organism>
<dbReference type="AlphaFoldDB" id="A0A1I0Y3H1"/>
<evidence type="ECO:0000256" key="3">
    <source>
        <dbReference type="ARBA" id="ARBA00023163"/>
    </source>
</evidence>
<evidence type="ECO:0000313" key="6">
    <source>
        <dbReference type="Proteomes" id="UP000199012"/>
    </source>
</evidence>
<name>A0A1I0Y3H1_9CELL</name>
<evidence type="ECO:0000313" key="5">
    <source>
        <dbReference type="EMBL" id="SFB07895.1"/>
    </source>
</evidence>
<dbReference type="GO" id="GO:0003677">
    <property type="term" value="F:DNA binding"/>
    <property type="evidence" value="ECO:0007669"/>
    <property type="project" value="UniProtKB-KW"/>
</dbReference>
<dbReference type="InterPro" id="IPR000792">
    <property type="entry name" value="Tscrpt_reg_LuxR_C"/>
</dbReference>
<dbReference type="PANTHER" id="PTHR43214:SF24">
    <property type="entry name" value="TRANSCRIPTIONAL REGULATORY PROTEIN NARL-RELATED"/>
    <property type="match status" value="1"/>
</dbReference>
<keyword evidence="1" id="KW-0805">Transcription regulation</keyword>
<dbReference type="InterPro" id="IPR039420">
    <property type="entry name" value="WalR-like"/>
</dbReference>
<proteinExistence type="predicted"/>
<dbReference type="Proteomes" id="UP000199012">
    <property type="component" value="Unassembled WGS sequence"/>
</dbReference>